<accession>Q675U4</accession>
<sequence length="611" mass="69618">MTADVVREQEPASKYVKSDDPDDFIEEIDSTDDVQEHKLPNRFASKRSKTAQARLKCQHFADSFWKSNHRDLSVRLSTHYSRFYCARLFVNACANFLIFNQQQRDEPTTNVKLTPKHPRPVKVSTSKIFEPETVKRRQNLDQKCTPKPVAPILPNPSSSSSQNVPLNRQMLFRNVSPPSTERKKSPEQAERKQSPIQLSENVSLVQNGVNVIPVQLPRMQNVANISHCVCTCTCGANRPGTLLQNPQNSVHVITMDQFTGKAKQLISQMIPDHAQSSAPFHNSISNQFRKNSKIIEQILTKKTTFLKFKTVKSKSASTRICTRQKRCRKKRKTSIHLPCLSIQSIIKIKAVINQTSNQQQILHSTNRIISQQQQQQINKNKFSKQIIYHPKTVQVPASSSSISIAQLHTPIASTPSSSTVSNDLQKQEKVTHESERVRTKESSPEEEEINVTEIEEKIEIKEEEKEKNKNVKSYHAPQTDILFKAIEALQKKEEAQKLQTESTEQPTQNRIGVVSTDLQPQKPSEVAIKIESQEQEEIESINNIIEPTRSIQTSDGKKETVVHDLETIDFIRSFCFKDIFNKMTEEEKHERALHLIRKKAVGPGSNTIEEN</sequence>
<reference evidence="2" key="1">
    <citation type="journal article" date="2004" name="Nature">
        <title>Hox cluster disintegration with persistent anteroposterior order of expression in Oikopleura dioica.</title>
        <authorList>
            <person name="Seo H.C."/>
            <person name="Edvardsen R.B."/>
            <person name="Maeland A.D."/>
            <person name="Bjordal M."/>
            <person name="Jensen M.F."/>
            <person name="Hansen A."/>
            <person name="Flaat M."/>
            <person name="Weissenbach J."/>
            <person name="Lehrach H."/>
            <person name="Wincker P."/>
            <person name="Reinhardt R."/>
            <person name="Chourrout D."/>
        </authorList>
    </citation>
    <scope>NUCLEOTIDE SEQUENCE</scope>
</reference>
<name>Q675U4_OIKDI</name>
<feature type="region of interest" description="Disordered" evidence="1">
    <location>
        <begin position="412"/>
        <end position="450"/>
    </location>
</feature>
<feature type="compositionally biased region" description="Basic and acidic residues" evidence="1">
    <location>
        <begin position="180"/>
        <end position="193"/>
    </location>
</feature>
<feature type="compositionally biased region" description="Polar residues" evidence="1">
    <location>
        <begin position="412"/>
        <end position="424"/>
    </location>
</feature>
<proteinExistence type="predicted"/>
<feature type="region of interest" description="Disordered" evidence="1">
    <location>
        <begin position="127"/>
        <end position="199"/>
    </location>
</feature>
<dbReference type="AlphaFoldDB" id="Q675U4"/>
<protein>
    <submittedName>
        <fullName evidence="2">Uncharacterized protein</fullName>
    </submittedName>
</protein>
<evidence type="ECO:0000256" key="1">
    <source>
        <dbReference type="SAM" id="MobiDB-lite"/>
    </source>
</evidence>
<feature type="compositionally biased region" description="Basic and acidic residues" evidence="1">
    <location>
        <begin position="425"/>
        <end position="443"/>
    </location>
</feature>
<evidence type="ECO:0000313" key="2">
    <source>
        <dbReference type="EMBL" id="AAS21422.1"/>
    </source>
</evidence>
<feature type="compositionally biased region" description="Basic and acidic residues" evidence="1">
    <location>
        <begin position="129"/>
        <end position="140"/>
    </location>
</feature>
<organism evidence="2">
    <name type="scientific">Oikopleura dioica</name>
    <name type="common">Tunicate</name>
    <dbReference type="NCBI Taxonomy" id="34765"/>
    <lineage>
        <taxon>Eukaryota</taxon>
        <taxon>Metazoa</taxon>
        <taxon>Chordata</taxon>
        <taxon>Tunicata</taxon>
        <taxon>Appendicularia</taxon>
        <taxon>Copelata</taxon>
        <taxon>Oikopleuridae</taxon>
        <taxon>Oikopleura</taxon>
    </lineage>
</organism>
<reference evidence="2" key="2">
    <citation type="journal article" date="2005" name="Curr. Biol.">
        <title>Remodelling of the homeobox gene complement in the tunicate Oikopleura dioica.</title>
        <authorList>
            <person name="Edvardsen R.B."/>
            <person name="Seo H.C."/>
            <person name="Jensen M.F."/>
            <person name="Mialon A."/>
            <person name="Mikhaleva J."/>
            <person name="Bjordal M."/>
            <person name="Cartry J."/>
            <person name="Reinhardt R."/>
            <person name="Weissenbach J."/>
            <person name="Wincker P."/>
            <person name="Chourrout D."/>
        </authorList>
    </citation>
    <scope>NUCLEOTIDE SEQUENCE</scope>
</reference>
<dbReference type="EMBL" id="AY449460">
    <property type="protein sequence ID" value="AAS21422.1"/>
    <property type="molecule type" value="Genomic_DNA"/>
</dbReference>
<gene>
    <name evidence="2" type="ORF">004-30</name>
</gene>